<keyword evidence="2" id="KW-0732">Signal</keyword>
<dbReference type="EMBL" id="JFHD01000018">
    <property type="protein sequence ID" value="KDR28449.1"/>
    <property type="molecule type" value="Genomic_DNA"/>
</dbReference>
<evidence type="ECO:0000256" key="1">
    <source>
        <dbReference type="SAM" id="MobiDB-lite"/>
    </source>
</evidence>
<feature type="signal peptide" evidence="2">
    <location>
        <begin position="1"/>
        <end position="26"/>
    </location>
</feature>
<dbReference type="RefSeq" id="WP_033537011.1">
    <property type="nucleotide sequence ID" value="NZ_JFHD01000018.1"/>
</dbReference>
<dbReference type="Proteomes" id="UP000027451">
    <property type="component" value="Unassembled WGS sequence"/>
</dbReference>
<evidence type="ECO:0000313" key="4">
    <source>
        <dbReference type="Proteomes" id="UP000027451"/>
    </source>
</evidence>
<dbReference type="Pfam" id="PF13663">
    <property type="entry name" value="DUF4148"/>
    <property type="match status" value="1"/>
</dbReference>
<accession>A0A656QJ16</accession>
<evidence type="ECO:0008006" key="5">
    <source>
        <dbReference type="Google" id="ProtNLM"/>
    </source>
</evidence>
<gene>
    <name evidence="3" type="ORF">BG60_10870</name>
</gene>
<evidence type="ECO:0000256" key="2">
    <source>
        <dbReference type="SAM" id="SignalP"/>
    </source>
</evidence>
<sequence length="90" mass="9673">MNAKKVVGAMLTVCATLGLVSEVAIAQSKSREQVRQELIQARHEGITPASKTQYPPTEAVLARNKEIHAATTHAGERSPSADQHDQISGR</sequence>
<reference evidence="3 4" key="1">
    <citation type="submission" date="2014-03" db="EMBL/GenBank/DDBJ databases">
        <title>Draft Genome Sequences of Four Burkholderia Strains.</title>
        <authorList>
            <person name="Liu X.Y."/>
            <person name="Li C.X."/>
            <person name="Xu J.H."/>
        </authorList>
    </citation>
    <scope>NUCLEOTIDE SEQUENCE [LARGE SCALE GENOMIC DNA]</scope>
    <source>
        <strain evidence="3 4">OP-1</strain>
    </source>
</reference>
<proteinExistence type="predicted"/>
<name>A0A656QJ16_9BURK</name>
<dbReference type="AlphaFoldDB" id="A0A656QJ16"/>
<dbReference type="OrthoDB" id="9027309at2"/>
<evidence type="ECO:0000313" key="3">
    <source>
        <dbReference type="EMBL" id="KDR28449.1"/>
    </source>
</evidence>
<comment type="caution">
    <text evidence="3">The sequence shown here is derived from an EMBL/GenBank/DDBJ whole genome shotgun (WGS) entry which is preliminary data.</text>
</comment>
<feature type="region of interest" description="Disordered" evidence="1">
    <location>
        <begin position="66"/>
        <end position="90"/>
    </location>
</feature>
<organism evidence="3 4">
    <name type="scientific">Caballeronia zhejiangensis</name>
    <dbReference type="NCBI Taxonomy" id="871203"/>
    <lineage>
        <taxon>Bacteria</taxon>
        <taxon>Pseudomonadati</taxon>
        <taxon>Pseudomonadota</taxon>
        <taxon>Betaproteobacteria</taxon>
        <taxon>Burkholderiales</taxon>
        <taxon>Burkholderiaceae</taxon>
        <taxon>Caballeronia</taxon>
    </lineage>
</organism>
<protein>
    <recommendedName>
        <fullName evidence="5">Purine nucleoside phosphorylase</fullName>
    </recommendedName>
</protein>
<dbReference type="InterPro" id="IPR025421">
    <property type="entry name" value="DUF4148"/>
</dbReference>
<keyword evidence="4" id="KW-1185">Reference proteome</keyword>
<feature type="chain" id="PRO_5025027201" description="Purine nucleoside phosphorylase" evidence="2">
    <location>
        <begin position="27"/>
        <end position="90"/>
    </location>
</feature>